<protein>
    <recommendedName>
        <fullName evidence="1">Vacuolar ATPase assembly protein VMA22</fullName>
    </recommendedName>
</protein>
<feature type="coiled-coil region" evidence="2">
    <location>
        <begin position="184"/>
        <end position="211"/>
    </location>
</feature>
<dbReference type="Proteomes" id="UP001162480">
    <property type="component" value="Chromosome 26"/>
</dbReference>
<feature type="region of interest" description="Disordered" evidence="3">
    <location>
        <begin position="94"/>
        <end position="151"/>
    </location>
</feature>
<keyword evidence="2" id="KW-0175">Coiled coil</keyword>
<sequence length="218" mass="24680">MPSSEIHALSERIDKVLLEFFDVLDKYYQCQAILEENLKSGNLHMSRARYIRGVTSISSLKITEREMQASSQVQCSGNGLETVFALMSDVSRDDTETHATDTLRKRNVGKSGNDGANVNEDSNDNERQEKMPDDKKSNDKDSTKDKKQKSTCKDPLNWFGVLVPQSLRYSQKNYKSAVEACVELANLQLMMQKLQMQYQELLQEKNVLALAEVKVSSS</sequence>
<feature type="compositionally biased region" description="Basic and acidic residues" evidence="3">
    <location>
        <begin position="94"/>
        <end position="104"/>
    </location>
</feature>
<organism evidence="4 5">
    <name type="scientific">Octopus vulgaris</name>
    <name type="common">Common octopus</name>
    <dbReference type="NCBI Taxonomy" id="6645"/>
    <lineage>
        <taxon>Eukaryota</taxon>
        <taxon>Metazoa</taxon>
        <taxon>Spiralia</taxon>
        <taxon>Lophotrochozoa</taxon>
        <taxon>Mollusca</taxon>
        <taxon>Cephalopoda</taxon>
        <taxon>Coleoidea</taxon>
        <taxon>Octopodiformes</taxon>
        <taxon>Octopoda</taxon>
        <taxon>Incirrata</taxon>
        <taxon>Octopodidae</taxon>
        <taxon>Octopus</taxon>
    </lineage>
</organism>
<evidence type="ECO:0000256" key="3">
    <source>
        <dbReference type="SAM" id="MobiDB-lite"/>
    </source>
</evidence>
<evidence type="ECO:0000313" key="4">
    <source>
        <dbReference type="EMBL" id="CAI9741110.1"/>
    </source>
</evidence>
<dbReference type="InterPro" id="IPR040357">
    <property type="entry name" value="Vma22/CCDC115"/>
</dbReference>
<accession>A0AA36FJE0</accession>
<keyword evidence="5" id="KW-1185">Reference proteome</keyword>
<dbReference type="GO" id="GO:0051082">
    <property type="term" value="F:unfolded protein binding"/>
    <property type="evidence" value="ECO:0007669"/>
    <property type="project" value="TreeGrafter"/>
</dbReference>
<feature type="compositionally biased region" description="Basic and acidic residues" evidence="3">
    <location>
        <begin position="124"/>
        <end position="145"/>
    </location>
</feature>
<dbReference type="GO" id="GO:0070072">
    <property type="term" value="P:vacuolar proton-transporting V-type ATPase complex assembly"/>
    <property type="evidence" value="ECO:0007669"/>
    <property type="project" value="InterPro"/>
</dbReference>
<name>A0AA36FJE0_OCTVU</name>
<gene>
    <name evidence="4" type="ORF">OCTVUL_1B015983</name>
</gene>
<reference evidence="4" key="1">
    <citation type="submission" date="2023-08" db="EMBL/GenBank/DDBJ databases">
        <authorList>
            <person name="Alioto T."/>
            <person name="Alioto T."/>
            <person name="Gomez Garrido J."/>
        </authorList>
    </citation>
    <scope>NUCLEOTIDE SEQUENCE</scope>
</reference>
<evidence type="ECO:0000313" key="5">
    <source>
        <dbReference type="Proteomes" id="UP001162480"/>
    </source>
</evidence>
<evidence type="ECO:0000256" key="2">
    <source>
        <dbReference type="SAM" id="Coils"/>
    </source>
</evidence>
<dbReference type="Gene3D" id="1.10.287.3240">
    <property type="match status" value="1"/>
</dbReference>
<dbReference type="EMBL" id="OX597839">
    <property type="protein sequence ID" value="CAI9741110.1"/>
    <property type="molecule type" value="Genomic_DNA"/>
</dbReference>
<dbReference type="Pfam" id="PF21730">
    <property type="entry name" value="Vma22_CCDC115"/>
    <property type="match status" value="1"/>
</dbReference>
<proteinExistence type="predicted"/>
<dbReference type="PANTHER" id="PTHR31996:SF2">
    <property type="entry name" value="COILED-COIL DOMAIN-CONTAINING PROTEIN 115"/>
    <property type="match status" value="1"/>
</dbReference>
<dbReference type="PANTHER" id="PTHR31996">
    <property type="entry name" value="COILED-COIL DOMAIN-CONTAINING PROTEIN 115"/>
    <property type="match status" value="1"/>
</dbReference>
<evidence type="ECO:0000256" key="1">
    <source>
        <dbReference type="ARBA" id="ARBA00093634"/>
    </source>
</evidence>
<dbReference type="AlphaFoldDB" id="A0AA36FJE0"/>